<evidence type="ECO:0000313" key="4">
    <source>
        <dbReference type="EMBL" id="ETI26600.1"/>
    </source>
</evidence>
<accession>V9DIA3</accession>
<dbReference type="Gene3D" id="4.10.60.10">
    <property type="entry name" value="Zinc finger, CCHC-type"/>
    <property type="match status" value="1"/>
</dbReference>
<dbReference type="VEuPathDB" id="FungiDB:G647_10428"/>
<protein>
    <recommendedName>
        <fullName evidence="3">CCHC-type domain-containing protein</fullName>
    </recommendedName>
</protein>
<feature type="region of interest" description="Disordered" evidence="2">
    <location>
        <begin position="225"/>
        <end position="248"/>
    </location>
</feature>
<gene>
    <name evidence="4" type="ORF">G647_10428</name>
</gene>
<dbReference type="PROSITE" id="PS50158">
    <property type="entry name" value="ZF_CCHC"/>
    <property type="match status" value="1"/>
</dbReference>
<dbReference type="HOGENOM" id="CLU_744233_0_0_1"/>
<name>V9DIA3_9EURO</name>
<dbReference type="OrthoDB" id="4369586at2759"/>
<feature type="non-terminal residue" evidence="4">
    <location>
        <position position="311"/>
    </location>
</feature>
<feature type="domain" description="CCHC-type" evidence="3">
    <location>
        <begin position="258"/>
        <end position="273"/>
    </location>
</feature>
<sequence>MTTEVKGYLGNAPKPYKGERKGLTPFLQHVDMFFLMNPSKFPDELTKVLFTSSYLEGDAETWFRPYLRDYTTNKPADRSTDTGAIFGTYKGFKERLKTAFGVQNEEREAEGQVMNLRQTGSAQEYATKFRGLVAILEWDDSVTVPIFREGLKPAIRWELRNNTTRRLADLMAEAIKIDSDLWDFHKGRQRGSKAVYVAKGTHKPNTPKQREPYYGPMPMDLDAAQKKKGNAKGKSQRGNKGAKIPKEERERRFKEKLCLYCGKPGHVARNCQSKAQMHNGEKHQRTKEMNMAEGEAVQGKGTVLDGGLAEV</sequence>
<dbReference type="GeneID" id="19988921"/>
<reference evidence="4" key="1">
    <citation type="submission" date="2013-03" db="EMBL/GenBank/DDBJ databases">
        <title>The Genome Sequence of Cladophialophora carrionii CBS 160.54.</title>
        <authorList>
            <consortium name="The Broad Institute Genomics Platform"/>
            <person name="Cuomo C."/>
            <person name="de Hoog S."/>
            <person name="Gorbushina A."/>
            <person name="Walker B."/>
            <person name="Young S.K."/>
            <person name="Zeng Q."/>
            <person name="Gargeya S."/>
            <person name="Fitzgerald M."/>
            <person name="Haas B."/>
            <person name="Abouelleil A."/>
            <person name="Allen A.W."/>
            <person name="Alvarado L."/>
            <person name="Arachchi H.M."/>
            <person name="Berlin A.M."/>
            <person name="Chapman S.B."/>
            <person name="Gainer-Dewar J."/>
            <person name="Goldberg J."/>
            <person name="Griggs A."/>
            <person name="Gujja S."/>
            <person name="Hansen M."/>
            <person name="Howarth C."/>
            <person name="Imamovic A."/>
            <person name="Ireland A."/>
            <person name="Larimer J."/>
            <person name="McCowan C."/>
            <person name="Murphy C."/>
            <person name="Pearson M."/>
            <person name="Poon T.W."/>
            <person name="Priest M."/>
            <person name="Roberts A."/>
            <person name="Saif S."/>
            <person name="Shea T."/>
            <person name="Sisk P."/>
            <person name="Sykes S."/>
            <person name="Wortman J."/>
            <person name="Nusbaum C."/>
            <person name="Birren B."/>
        </authorList>
    </citation>
    <scope>NUCLEOTIDE SEQUENCE [LARGE SCALE GENOMIC DNA]</scope>
    <source>
        <strain evidence="4">CBS 160.54</strain>
    </source>
</reference>
<dbReference type="SMART" id="SM00343">
    <property type="entry name" value="ZnF_C2HC"/>
    <property type="match status" value="1"/>
</dbReference>
<evidence type="ECO:0000259" key="3">
    <source>
        <dbReference type="PROSITE" id="PS50158"/>
    </source>
</evidence>
<dbReference type="Pfam" id="PF03732">
    <property type="entry name" value="Retrotrans_gag"/>
    <property type="match status" value="1"/>
</dbReference>
<dbReference type="Proteomes" id="UP000030678">
    <property type="component" value="Unassembled WGS sequence"/>
</dbReference>
<dbReference type="RefSeq" id="XP_008724641.1">
    <property type="nucleotide sequence ID" value="XM_008726419.1"/>
</dbReference>
<dbReference type="InterPro" id="IPR001878">
    <property type="entry name" value="Znf_CCHC"/>
</dbReference>
<dbReference type="InterPro" id="IPR036875">
    <property type="entry name" value="Znf_CCHC_sf"/>
</dbReference>
<dbReference type="EMBL" id="KI635852">
    <property type="protein sequence ID" value="ETI26600.1"/>
    <property type="molecule type" value="Genomic_DNA"/>
</dbReference>
<keyword evidence="1" id="KW-0479">Metal-binding</keyword>
<dbReference type="PANTHER" id="PTHR15503">
    <property type="entry name" value="LDOC1 RELATED"/>
    <property type="match status" value="1"/>
</dbReference>
<evidence type="ECO:0000256" key="1">
    <source>
        <dbReference type="PROSITE-ProRule" id="PRU00047"/>
    </source>
</evidence>
<dbReference type="GO" id="GO:0008270">
    <property type="term" value="F:zinc ion binding"/>
    <property type="evidence" value="ECO:0007669"/>
    <property type="project" value="UniProtKB-KW"/>
</dbReference>
<keyword evidence="1" id="KW-0862">Zinc</keyword>
<dbReference type="InterPro" id="IPR032567">
    <property type="entry name" value="RTL1-rel"/>
</dbReference>
<dbReference type="InterPro" id="IPR005162">
    <property type="entry name" value="Retrotrans_gag_dom"/>
</dbReference>
<dbReference type="Pfam" id="PF00098">
    <property type="entry name" value="zf-CCHC"/>
    <property type="match status" value="1"/>
</dbReference>
<dbReference type="SUPFAM" id="SSF57756">
    <property type="entry name" value="Retrovirus zinc finger-like domains"/>
    <property type="match status" value="1"/>
</dbReference>
<dbReference type="PANTHER" id="PTHR15503:SF22">
    <property type="entry name" value="TRANSPOSON TY3-I GAG POLYPROTEIN"/>
    <property type="match status" value="1"/>
</dbReference>
<dbReference type="AlphaFoldDB" id="V9DIA3"/>
<keyword evidence="1" id="KW-0863">Zinc-finger</keyword>
<proteinExistence type="predicted"/>
<feature type="compositionally biased region" description="Basic residues" evidence="2">
    <location>
        <begin position="226"/>
        <end position="237"/>
    </location>
</feature>
<organism evidence="4">
    <name type="scientific">Cladophialophora carrionii CBS 160.54</name>
    <dbReference type="NCBI Taxonomy" id="1279043"/>
    <lineage>
        <taxon>Eukaryota</taxon>
        <taxon>Fungi</taxon>
        <taxon>Dikarya</taxon>
        <taxon>Ascomycota</taxon>
        <taxon>Pezizomycotina</taxon>
        <taxon>Eurotiomycetes</taxon>
        <taxon>Chaetothyriomycetidae</taxon>
        <taxon>Chaetothyriales</taxon>
        <taxon>Herpotrichiellaceae</taxon>
        <taxon>Cladophialophora</taxon>
    </lineage>
</organism>
<dbReference type="GO" id="GO:0003676">
    <property type="term" value="F:nucleic acid binding"/>
    <property type="evidence" value="ECO:0007669"/>
    <property type="project" value="InterPro"/>
</dbReference>
<evidence type="ECO:0000256" key="2">
    <source>
        <dbReference type="SAM" id="MobiDB-lite"/>
    </source>
</evidence>